<keyword evidence="1" id="KW-0472">Membrane</keyword>
<keyword evidence="3" id="KW-1185">Reference proteome</keyword>
<keyword evidence="1" id="KW-0812">Transmembrane</keyword>
<feature type="transmembrane region" description="Helical" evidence="1">
    <location>
        <begin position="12"/>
        <end position="30"/>
    </location>
</feature>
<dbReference type="EMBL" id="PKUQ01000016">
    <property type="protein sequence ID" value="PLW77566.1"/>
    <property type="molecule type" value="Genomic_DNA"/>
</dbReference>
<evidence type="ECO:0000313" key="3">
    <source>
        <dbReference type="Proteomes" id="UP000234881"/>
    </source>
</evidence>
<reference evidence="2 3" key="1">
    <citation type="submission" date="2018-01" db="EMBL/GenBank/DDBJ databases">
        <title>The draft genome sequence of Cohaesibacter sp. H1304.</title>
        <authorList>
            <person name="Wang N.-N."/>
            <person name="Du Z.-J."/>
        </authorList>
    </citation>
    <scope>NUCLEOTIDE SEQUENCE [LARGE SCALE GENOMIC DNA]</scope>
    <source>
        <strain evidence="2 3">H1304</strain>
    </source>
</reference>
<proteinExistence type="predicted"/>
<protein>
    <submittedName>
        <fullName evidence="2">Uncharacterized protein</fullName>
    </submittedName>
</protein>
<evidence type="ECO:0000313" key="2">
    <source>
        <dbReference type="EMBL" id="PLW77566.1"/>
    </source>
</evidence>
<feature type="transmembrane region" description="Helical" evidence="1">
    <location>
        <begin position="36"/>
        <end position="57"/>
    </location>
</feature>
<sequence length="60" mass="6196">MSKIVNGELTKVGLLSLLAATVLLVVWGLAIAAWGYAAIILPALALTFSALAVLVFITRG</sequence>
<organism evidence="2 3">
    <name type="scientific">Cohaesibacter celericrescens</name>
    <dbReference type="NCBI Taxonomy" id="2067669"/>
    <lineage>
        <taxon>Bacteria</taxon>
        <taxon>Pseudomonadati</taxon>
        <taxon>Pseudomonadota</taxon>
        <taxon>Alphaproteobacteria</taxon>
        <taxon>Hyphomicrobiales</taxon>
        <taxon>Cohaesibacteraceae</taxon>
    </lineage>
</organism>
<name>A0A2N5XSR4_9HYPH</name>
<dbReference type="OrthoDB" id="575199at356"/>
<evidence type="ECO:0000256" key="1">
    <source>
        <dbReference type="SAM" id="Phobius"/>
    </source>
</evidence>
<gene>
    <name evidence="2" type="ORF">C0081_09645</name>
</gene>
<dbReference type="Proteomes" id="UP000234881">
    <property type="component" value="Unassembled WGS sequence"/>
</dbReference>
<comment type="caution">
    <text evidence="2">The sequence shown here is derived from an EMBL/GenBank/DDBJ whole genome shotgun (WGS) entry which is preliminary data.</text>
</comment>
<dbReference type="RefSeq" id="WP_101533583.1">
    <property type="nucleotide sequence ID" value="NZ_JBFHIU010000021.1"/>
</dbReference>
<keyword evidence="1" id="KW-1133">Transmembrane helix</keyword>
<dbReference type="AlphaFoldDB" id="A0A2N5XSR4"/>
<accession>A0A2N5XSR4</accession>